<dbReference type="AlphaFoldDB" id="A0A0W0WM66"/>
<keyword evidence="4" id="KW-1185">Reference proteome</keyword>
<keyword evidence="1" id="KW-0812">Transmembrane</keyword>
<keyword evidence="1" id="KW-0472">Membrane</keyword>
<dbReference type="InterPro" id="IPR003675">
    <property type="entry name" value="Rce1/LyrA-like_dom"/>
</dbReference>
<evidence type="ECO:0000256" key="1">
    <source>
        <dbReference type="SAM" id="Phobius"/>
    </source>
</evidence>
<keyword evidence="1" id="KW-1133">Transmembrane helix</keyword>
<comment type="caution">
    <text evidence="3">The sequence shown here is derived from an EMBL/GenBank/DDBJ whole genome shotgun (WGS) entry which is preliminary data.</text>
</comment>
<dbReference type="Proteomes" id="UP000054725">
    <property type="component" value="Unassembled WGS sequence"/>
</dbReference>
<organism evidence="3 4">
    <name type="scientific">Legionella nautarum</name>
    <dbReference type="NCBI Taxonomy" id="45070"/>
    <lineage>
        <taxon>Bacteria</taxon>
        <taxon>Pseudomonadati</taxon>
        <taxon>Pseudomonadota</taxon>
        <taxon>Gammaproteobacteria</taxon>
        <taxon>Legionellales</taxon>
        <taxon>Legionellaceae</taxon>
        <taxon>Legionella</taxon>
    </lineage>
</organism>
<dbReference type="Pfam" id="PF02517">
    <property type="entry name" value="Rce1-like"/>
    <property type="match status" value="1"/>
</dbReference>
<feature type="transmembrane region" description="Helical" evidence="1">
    <location>
        <begin position="6"/>
        <end position="24"/>
    </location>
</feature>
<evidence type="ECO:0000313" key="4">
    <source>
        <dbReference type="Proteomes" id="UP000054725"/>
    </source>
</evidence>
<accession>A0A0W0WM66</accession>
<dbReference type="EMBL" id="LNYO01000024">
    <property type="protein sequence ID" value="KTD33206.1"/>
    <property type="molecule type" value="Genomic_DNA"/>
</dbReference>
<gene>
    <name evidence="3" type="ORF">Lnau_2854</name>
</gene>
<proteinExistence type="predicted"/>
<evidence type="ECO:0000259" key="2">
    <source>
        <dbReference type="Pfam" id="PF02517"/>
    </source>
</evidence>
<dbReference type="RefSeq" id="WP_058505817.1">
    <property type="nucleotide sequence ID" value="NZ_CAAAIF010000003.1"/>
</dbReference>
<reference evidence="3 4" key="1">
    <citation type="submission" date="2015-11" db="EMBL/GenBank/DDBJ databases">
        <title>Genomic analysis of 38 Legionella species identifies large and diverse effector repertoires.</title>
        <authorList>
            <person name="Burstein D."/>
            <person name="Amaro F."/>
            <person name="Zusman T."/>
            <person name="Lifshitz Z."/>
            <person name="Cohen O."/>
            <person name="Gilbert J.A."/>
            <person name="Pupko T."/>
            <person name="Shuman H.A."/>
            <person name="Segal G."/>
        </authorList>
    </citation>
    <scope>NUCLEOTIDE SEQUENCE [LARGE SCALE GENOMIC DNA]</scope>
    <source>
        <strain evidence="3 4">ATCC 49506</strain>
    </source>
</reference>
<feature type="transmembrane region" description="Helical" evidence="1">
    <location>
        <begin position="139"/>
        <end position="166"/>
    </location>
</feature>
<feature type="transmembrane region" description="Helical" evidence="1">
    <location>
        <begin position="45"/>
        <end position="66"/>
    </location>
</feature>
<dbReference type="OrthoDB" id="378663at2"/>
<name>A0A0W0WM66_9GAMM</name>
<keyword evidence="3" id="KW-0645">Protease</keyword>
<evidence type="ECO:0000313" key="3">
    <source>
        <dbReference type="EMBL" id="KTD33206.1"/>
    </source>
</evidence>
<feature type="transmembrane region" description="Helical" evidence="1">
    <location>
        <begin position="172"/>
        <end position="192"/>
    </location>
</feature>
<protein>
    <submittedName>
        <fullName evidence="3">CAAX amino terminal protease self-immunity</fullName>
    </submittedName>
</protein>
<dbReference type="GO" id="GO:0080120">
    <property type="term" value="P:CAAX-box protein maturation"/>
    <property type="evidence" value="ECO:0007669"/>
    <property type="project" value="UniProtKB-ARBA"/>
</dbReference>
<dbReference type="GO" id="GO:0004175">
    <property type="term" value="F:endopeptidase activity"/>
    <property type="evidence" value="ECO:0007669"/>
    <property type="project" value="UniProtKB-ARBA"/>
</dbReference>
<dbReference type="STRING" id="45070.Lnau_2854"/>
<dbReference type="GO" id="GO:0006508">
    <property type="term" value="P:proteolysis"/>
    <property type="evidence" value="ECO:0007669"/>
    <property type="project" value="UniProtKB-KW"/>
</dbReference>
<dbReference type="PATRIC" id="fig|45070.6.peg.3008"/>
<feature type="transmembrane region" description="Helical" evidence="1">
    <location>
        <begin position="95"/>
        <end position="118"/>
    </location>
</feature>
<sequence length="248" mass="27772">MQINWPLIILLFCLSLPGTFIAIPRLIHLLLSDNSEELRARISRLAVAQTLIMVLLMSFAGTVLSLRTGLNAPILEALLLGQPALNAIQNIILPVFLYTLGGLVVFLVLYYAIVGSILDEQTLRIMRKIRSVLRPDGCILYGGVVEEVLARWGLMNVLAFFSILFLGRSTPMLIWGAILLSGLFFAFGQLPAYLAAGCQPSRRFIYITLLLNFWQGILFGWLFWQYGLLAAIISHMLFHLGWSLYDKA</sequence>
<keyword evidence="3" id="KW-0378">Hydrolase</keyword>
<feature type="domain" description="CAAX prenyl protease 2/Lysostaphin resistance protein A-like" evidence="2">
    <location>
        <begin position="139"/>
        <end position="239"/>
    </location>
</feature>